<keyword evidence="10" id="KW-0395">Inflammatory response</keyword>
<organism evidence="13 14">
    <name type="scientific">Ilyodon furcidens</name>
    <name type="common">goldbreast splitfin</name>
    <dbReference type="NCBI Taxonomy" id="33524"/>
    <lineage>
        <taxon>Eukaryota</taxon>
        <taxon>Metazoa</taxon>
        <taxon>Chordata</taxon>
        <taxon>Craniata</taxon>
        <taxon>Vertebrata</taxon>
        <taxon>Euteleostomi</taxon>
        <taxon>Actinopterygii</taxon>
        <taxon>Neopterygii</taxon>
        <taxon>Teleostei</taxon>
        <taxon>Neoteleostei</taxon>
        <taxon>Acanthomorphata</taxon>
        <taxon>Ovalentaria</taxon>
        <taxon>Atherinomorphae</taxon>
        <taxon>Cyprinodontiformes</taxon>
        <taxon>Goodeidae</taxon>
        <taxon>Ilyodon</taxon>
    </lineage>
</organism>
<keyword evidence="6" id="KW-0963">Cytoplasm</keyword>
<dbReference type="SMART" id="SM00125">
    <property type="entry name" value="IL1"/>
    <property type="match status" value="1"/>
</dbReference>
<gene>
    <name evidence="13" type="ORF">ILYODFUR_028012</name>
</gene>
<evidence type="ECO:0000256" key="1">
    <source>
        <dbReference type="ARBA" id="ARBA00004371"/>
    </source>
</evidence>
<dbReference type="PRINTS" id="PR01359">
    <property type="entry name" value="INTRLEUKIN1B"/>
</dbReference>
<dbReference type="Gene3D" id="2.80.10.50">
    <property type="match status" value="1"/>
</dbReference>
<keyword evidence="14" id="KW-1185">Reference proteome</keyword>
<dbReference type="SUPFAM" id="SSF50353">
    <property type="entry name" value="Cytokine"/>
    <property type="match status" value="1"/>
</dbReference>
<evidence type="ECO:0000256" key="10">
    <source>
        <dbReference type="ARBA" id="ARBA00023198"/>
    </source>
</evidence>
<keyword evidence="9" id="KW-0666">Pyrogen</keyword>
<comment type="caution">
    <text evidence="13">The sequence shown here is derived from an EMBL/GenBank/DDBJ whole genome shotgun (WGS) entry which is preliminary data.</text>
</comment>
<comment type="similarity">
    <text evidence="4">Belongs to the IL-1 family.</text>
</comment>
<dbReference type="Pfam" id="PF00340">
    <property type="entry name" value="IL1"/>
    <property type="match status" value="1"/>
</dbReference>
<keyword evidence="12" id="KW-0497">Mitogen</keyword>
<dbReference type="PANTHER" id="PTHR10078">
    <property type="entry name" value="INTERLEUKIN-1 FAMILY MEMBER"/>
    <property type="match status" value="1"/>
</dbReference>
<evidence type="ECO:0000256" key="12">
    <source>
        <dbReference type="ARBA" id="ARBA00023246"/>
    </source>
</evidence>
<comment type="subcellular location">
    <subcellularLocation>
        <location evidence="2">Cytoplasm</location>
        <location evidence="2">Cytosol</location>
    </subcellularLocation>
    <subcellularLocation>
        <location evidence="1">Lysosome</location>
    </subcellularLocation>
    <subcellularLocation>
        <location evidence="3">Secreted</location>
        <location evidence="3">Extracellular exosome</location>
    </subcellularLocation>
</comment>
<keyword evidence="7" id="KW-0202">Cytokine</keyword>
<dbReference type="EMBL" id="JAHRIQ010026933">
    <property type="protein sequence ID" value="MEQ2230317.1"/>
    <property type="molecule type" value="Genomic_DNA"/>
</dbReference>
<keyword evidence="11" id="KW-0458">Lysosome</keyword>
<dbReference type="Proteomes" id="UP001482620">
    <property type="component" value="Unassembled WGS sequence"/>
</dbReference>
<dbReference type="PRINTS" id="PR01357">
    <property type="entry name" value="INTRLEUKN1AB"/>
</dbReference>
<dbReference type="PANTHER" id="PTHR10078:SF30">
    <property type="entry name" value="INTERLEUKIN-1 BETA"/>
    <property type="match status" value="1"/>
</dbReference>
<name>A0ABV0TFL5_9TELE</name>
<evidence type="ECO:0000256" key="9">
    <source>
        <dbReference type="ARBA" id="ARBA00022620"/>
    </source>
</evidence>
<evidence type="ECO:0000256" key="11">
    <source>
        <dbReference type="ARBA" id="ARBA00023228"/>
    </source>
</evidence>
<evidence type="ECO:0000256" key="8">
    <source>
        <dbReference type="ARBA" id="ARBA00022525"/>
    </source>
</evidence>
<protein>
    <recommendedName>
        <fullName evidence="5">Interleukin-1 beta</fullName>
    </recommendedName>
</protein>
<keyword evidence="8" id="KW-0964">Secreted</keyword>
<evidence type="ECO:0000256" key="3">
    <source>
        <dbReference type="ARBA" id="ARBA00004550"/>
    </source>
</evidence>
<accession>A0ABV0TFL5</accession>
<evidence type="ECO:0000256" key="6">
    <source>
        <dbReference type="ARBA" id="ARBA00022490"/>
    </source>
</evidence>
<dbReference type="InterPro" id="IPR008996">
    <property type="entry name" value="IL1/FGF"/>
</dbReference>
<reference evidence="13 14" key="1">
    <citation type="submission" date="2021-06" db="EMBL/GenBank/DDBJ databases">
        <authorList>
            <person name="Palmer J.M."/>
        </authorList>
    </citation>
    <scope>NUCLEOTIDE SEQUENCE [LARGE SCALE GENOMIC DNA]</scope>
    <source>
        <strain evidence="14">if_2019</strain>
        <tissue evidence="13">Muscle</tissue>
    </source>
</reference>
<sequence length="263" mass="29897">MSDFDLSEVLECSPESRFPLCDIEEVKSEVFELSDSLDLVVAHNRKTMKSIANLVLTVNKLRKSLSQCGRDLSDDQLCSAIMDCVVEETIIQKGWNSSMGERKPTFQRLCSVKQFTLCDIYQKNLIRNPRDFKLQAITLRGGYSERKVNFEMSHYAPCFSSKIDCSTVLLSITKDLHISCSLKDDKVLLTLEEYSKEDLKEISKDQNLDRFLFIKSPSALSLSTFESVKYPGWFISTSSKDSDQTVEMCQAAVPDRVTSFKDV</sequence>
<evidence type="ECO:0000313" key="14">
    <source>
        <dbReference type="Proteomes" id="UP001482620"/>
    </source>
</evidence>
<evidence type="ECO:0000256" key="2">
    <source>
        <dbReference type="ARBA" id="ARBA00004514"/>
    </source>
</evidence>
<proteinExistence type="inferred from homology"/>
<dbReference type="InterPro" id="IPR000975">
    <property type="entry name" value="IL-1_fam"/>
</dbReference>
<evidence type="ECO:0000256" key="4">
    <source>
        <dbReference type="ARBA" id="ARBA00010448"/>
    </source>
</evidence>
<evidence type="ECO:0000256" key="5">
    <source>
        <dbReference type="ARBA" id="ARBA00014702"/>
    </source>
</evidence>
<evidence type="ECO:0000313" key="13">
    <source>
        <dbReference type="EMBL" id="MEQ2230317.1"/>
    </source>
</evidence>
<evidence type="ECO:0000256" key="7">
    <source>
        <dbReference type="ARBA" id="ARBA00022514"/>
    </source>
</evidence>